<dbReference type="NCBIfam" id="TIGR02532">
    <property type="entry name" value="IV_pilin_GFxxxE"/>
    <property type="match status" value="1"/>
</dbReference>
<sequence length="169" mass="17147">MQKQQGFTLIELVVVIIILGILAVVAAPKFLNLQSDARGSTLQGLKGAINSANSLVYSKAVLASKEKSSNTTIDINDTSSDTTDDVAVAYGYMKATAASLKAGADLDIGTSGTSDWVIAVTGTSAKITQSGAPADGTDSDGNSTSCSLTYTESTGQGVKPTITVDTSGC</sequence>
<dbReference type="Pfam" id="PF07963">
    <property type="entry name" value="N_methyl"/>
    <property type="match status" value="1"/>
</dbReference>
<evidence type="ECO:0000256" key="1">
    <source>
        <dbReference type="SAM" id="MobiDB-lite"/>
    </source>
</evidence>
<proteinExistence type="predicted"/>
<dbReference type="SUPFAM" id="SSF54523">
    <property type="entry name" value="Pili subunits"/>
    <property type="match status" value="1"/>
</dbReference>
<organism evidence="3 4">
    <name type="scientific">Shewanella electrica</name>
    <dbReference type="NCBI Taxonomy" id="515560"/>
    <lineage>
        <taxon>Bacteria</taxon>
        <taxon>Pseudomonadati</taxon>
        <taxon>Pseudomonadota</taxon>
        <taxon>Gammaproteobacteria</taxon>
        <taxon>Alteromonadales</taxon>
        <taxon>Shewanellaceae</taxon>
        <taxon>Shewanella</taxon>
    </lineage>
</organism>
<reference evidence="4" key="2">
    <citation type="submission" date="2023-07" db="EMBL/GenBank/DDBJ databases">
        <title>Shewanella mangrovi sp. nov., an acetaldehyde- degrading bacterium isolated from mangrove sediment.</title>
        <authorList>
            <person name="Liu Y."/>
        </authorList>
    </citation>
    <scope>NUCLEOTIDE SEQUENCE [LARGE SCALE GENOMIC DNA]</scope>
    <source>
        <strain evidence="4">C32</strain>
    </source>
</reference>
<comment type="caution">
    <text evidence="3">The sequence shown here is derived from an EMBL/GenBank/DDBJ whole genome shotgun (WGS) entry which is preliminary data.</text>
</comment>
<dbReference type="Proteomes" id="UP001201549">
    <property type="component" value="Unassembled WGS sequence"/>
</dbReference>
<dbReference type="EMBL" id="JAKOGG010000003">
    <property type="protein sequence ID" value="MCS4556021.1"/>
    <property type="molecule type" value="Genomic_DNA"/>
</dbReference>
<keyword evidence="2" id="KW-1133">Transmembrane helix</keyword>
<evidence type="ECO:0000313" key="3">
    <source>
        <dbReference type="EMBL" id="MCS4556021.1"/>
    </source>
</evidence>
<feature type="region of interest" description="Disordered" evidence="1">
    <location>
        <begin position="148"/>
        <end position="169"/>
    </location>
</feature>
<protein>
    <submittedName>
        <fullName evidence="3">Type II secretion system protein</fullName>
    </submittedName>
</protein>
<dbReference type="InterPro" id="IPR045584">
    <property type="entry name" value="Pilin-like"/>
</dbReference>
<keyword evidence="2" id="KW-0812">Transmembrane</keyword>
<feature type="transmembrane region" description="Helical" evidence="2">
    <location>
        <begin position="12"/>
        <end position="31"/>
    </location>
</feature>
<evidence type="ECO:0000256" key="2">
    <source>
        <dbReference type="SAM" id="Phobius"/>
    </source>
</evidence>
<accession>A0ABT2FLC1</accession>
<dbReference type="RefSeq" id="WP_238895428.1">
    <property type="nucleotide sequence ID" value="NZ_JAKOGG010000003.1"/>
</dbReference>
<reference evidence="3 4" key="1">
    <citation type="submission" date="2022-02" db="EMBL/GenBank/DDBJ databases">
        <authorList>
            <person name="Zhuang L."/>
        </authorList>
    </citation>
    <scope>NUCLEOTIDE SEQUENCE [LARGE SCALE GENOMIC DNA]</scope>
    <source>
        <strain evidence="3 4">C32</strain>
    </source>
</reference>
<keyword evidence="2" id="KW-0472">Membrane</keyword>
<evidence type="ECO:0000313" key="4">
    <source>
        <dbReference type="Proteomes" id="UP001201549"/>
    </source>
</evidence>
<name>A0ABT2FLC1_9GAMM</name>
<keyword evidence="4" id="KW-1185">Reference proteome</keyword>
<dbReference type="InterPro" id="IPR012902">
    <property type="entry name" value="N_methyl_site"/>
</dbReference>
<gene>
    <name evidence="3" type="ORF">L9G74_06175</name>
</gene>
<dbReference type="PROSITE" id="PS00409">
    <property type="entry name" value="PROKAR_NTER_METHYL"/>
    <property type="match status" value="1"/>
</dbReference>
<dbReference type="Gene3D" id="3.30.700.10">
    <property type="entry name" value="Glycoprotein, Type 4 Pilin"/>
    <property type="match status" value="1"/>
</dbReference>